<evidence type="ECO:0000259" key="9">
    <source>
        <dbReference type="PROSITE" id="PS51722"/>
    </source>
</evidence>
<dbReference type="InterPro" id="IPR027417">
    <property type="entry name" value="P-loop_NTPase"/>
</dbReference>
<evidence type="ECO:0000256" key="3">
    <source>
        <dbReference type="ARBA" id="ARBA00022741"/>
    </source>
</evidence>
<dbReference type="InterPro" id="IPR009000">
    <property type="entry name" value="Transl_B-barrel_sf"/>
</dbReference>
<dbReference type="CDD" id="cd03692">
    <property type="entry name" value="mtIF2_IVc"/>
    <property type="match status" value="1"/>
</dbReference>
<dbReference type="NCBIfam" id="TIGR00231">
    <property type="entry name" value="small_GTP"/>
    <property type="match status" value="1"/>
</dbReference>
<dbReference type="GO" id="GO:0005737">
    <property type="term" value="C:cytoplasm"/>
    <property type="evidence" value="ECO:0007669"/>
    <property type="project" value="TreeGrafter"/>
</dbReference>
<dbReference type="AlphaFoldDB" id="A0A9P0KU94"/>
<dbReference type="GO" id="GO:0003924">
    <property type="term" value="F:GTPase activity"/>
    <property type="evidence" value="ECO:0007669"/>
    <property type="project" value="InterPro"/>
</dbReference>
<dbReference type="EMBL" id="CAKOFQ010006930">
    <property type="protein sequence ID" value="CAH1983016.1"/>
    <property type="molecule type" value="Genomic_DNA"/>
</dbReference>
<keyword evidence="2" id="KW-0396">Initiation factor</keyword>
<dbReference type="Gene3D" id="2.40.30.10">
    <property type="entry name" value="Translation factors"/>
    <property type="match status" value="2"/>
</dbReference>
<feature type="coiled-coil region" evidence="7">
    <location>
        <begin position="441"/>
        <end position="478"/>
    </location>
</feature>
<dbReference type="Gene3D" id="3.40.50.300">
    <property type="entry name" value="P-loop containing nucleotide triphosphate hydrolases"/>
    <property type="match status" value="1"/>
</dbReference>
<dbReference type="FunFam" id="3.40.50.300:FF:000019">
    <property type="entry name" value="Translation initiation factor IF-2"/>
    <property type="match status" value="1"/>
</dbReference>
<evidence type="ECO:0000313" key="11">
    <source>
        <dbReference type="Proteomes" id="UP001152888"/>
    </source>
</evidence>
<dbReference type="GO" id="GO:0003743">
    <property type="term" value="F:translation initiation factor activity"/>
    <property type="evidence" value="ECO:0007669"/>
    <property type="project" value="UniProtKB-KW"/>
</dbReference>
<organism evidence="10 11">
    <name type="scientific">Acanthoscelides obtectus</name>
    <name type="common">Bean weevil</name>
    <name type="synonym">Bruchus obtectus</name>
    <dbReference type="NCBI Taxonomy" id="200917"/>
    <lineage>
        <taxon>Eukaryota</taxon>
        <taxon>Metazoa</taxon>
        <taxon>Ecdysozoa</taxon>
        <taxon>Arthropoda</taxon>
        <taxon>Hexapoda</taxon>
        <taxon>Insecta</taxon>
        <taxon>Pterygota</taxon>
        <taxon>Neoptera</taxon>
        <taxon>Endopterygota</taxon>
        <taxon>Coleoptera</taxon>
        <taxon>Polyphaga</taxon>
        <taxon>Cucujiformia</taxon>
        <taxon>Chrysomeloidea</taxon>
        <taxon>Chrysomelidae</taxon>
        <taxon>Bruchinae</taxon>
        <taxon>Bruchini</taxon>
        <taxon>Acanthoscelides</taxon>
    </lineage>
</organism>
<dbReference type="Pfam" id="PF11987">
    <property type="entry name" value="IF-2"/>
    <property type="match status" value="1"/>
</dbReference>
<dbReference type="FunFam" id="3.40.50.10050:FF:000001">
    <property type="entry name" value="Translation initiation factor IF-2"/>
    <property type="match status" value="1"/>
</dbReference>
<dbReference type="PANTHER" id="PTHR43381:SF20">
    <property type="entry name" value="TRANSLATION INITIATION FACTOR IF-2, MITOCHONDRIAL"/>
    <property type="match status" value="1"/>
</dbReference>
<dbReference type="PROSITE" id="PS51722">
    <property type="entry name" value="G_TR_2"/>
    <property type="match status" value="1"/>
</dbReference>
<dbReference type="InterPro" id="IPR053905">
    <property type="entry name" value="EF-G-like_DII"/>
</dbReference>
<dbReference type="SUPFAM" id="SSF52540">
    <property type="entry name" value="P-loop containing nucleoside triphosphate hydrolases"/>
    <property type="match status" value="1"/>
</dbReference>
<comment type="similarity">
    <text evidence="1">Belongs to the TRAFAC class translation factor GTPase superfamily. Classic translation factor GTPase family. IF-2 subfamily.</text>
</comment>
<dbReference type="CDD" id="cd03702">
    <property type="entry name" value="IF2_mtIF2_II"/>
    <property type="match status" value="1"/>
</dbReference>
<dbReference type="GO" id="GO:0005525">
    <property type="term" value="F:GTP binding"/>
    <property type="evidence" value="ECO:0007669"/>
    <property type="project" value="UniProtKB-KW"/>
</dbReference>
<dbReference type="FunFam" id="2.40.30.10:FF:000008">
    <property type="entry name" value="Translation initiation factor IF-2"/>
    <property type="match status" value="1"/>
</dbReference>
<dbReference type="InterPro" id="IPR005225">
    <property type="entry name" value="Small_GTP-bd"/>
</dbReference>
<dbReference type="Pfam" id="PF00009">
    <property type="entry name" value="GTP_EFTU"/>
    <property type="match status" value="1"/>
</dbReference>
<dbReference type="InterPro" id="IPR044145">
    <property type="entry name" value="IF2_II"/>
</dbReference>
<dbReference type="Proteomes" id="UP001152888">
    <property type="component" value="Unassembled WGS sequence"/>
</dbReference>
<evidence type="ECO:0000256" key="8">
    <source>
        <dbReference type="SAM" id="MobiDB-lite"/>
    </source>
</evidence>
<dbReference type="SUPFAM" id="SSF50447">
    <property type="entry name" value="Translation proteins"/>
    <property type="match status" value="2"/>
</dbReference>
<feature type="domain" description="Tr-type G" evidence="9">
    <location>
        <begin position="173"/>
        <end position="347"/>
    </location>
</feature>
<proteinExistence type="inferred from homology"/>
<evidence type="ECO:0000256" key="1">
    <source>
        <dbReference type="ARBA" id="ARBA00007733"/>
    </source>
</evidence>
<evidence type="ECO:0000256" key="2">
    <source>
        <dbReference type="ARBA" id="ARBA00022540"/>
    </source>
</evidence>
<dbReference type="InterPro" id="IPR015760">
    <property type="entry name" value="TIF_IF2"/>
</dbReference>
<evidence type="ECO:0000256" key="6">
    <source>
        <dbReference type="ARBA" id="ARBA00025162"/>
    </source>
</evidence>
<keyword evidence="7" id="KW-0175">Coiled coil</keyword>
<keyword evidence="11" id="KW-1185">Reference proteome</keyword>
<comment type="function">
    <text evidence="6">One of the essential components for the initiation of protein synthesis. Protects formylmethionyl-tRNA from spontaneous hydrolysis and promotes its binding to the 30S ribosomal subunits. Also involved in the hydrolysis of GTP during the formation of the 70S ribosomal complex.</text>
</comment>
<comment type="caution">
    <text evidence="10">The sequence shown here is derived from an EMBL/GenBank/DDBJ whole genome shotgun (WGS) entry which is preliminary data.</text>
</comment>
<feature type="compositionally biased region" description="Basic and acidic residues" evidence="8">
    <location>
        <begin position="484"/>
        <end position="494"/>
    </location>
</feature>
<dbReference type="PANTHER" id="PTHR43381">
    <property type="entry name" value="TRANSLATION INITIATION FACTOR IF-2-RELATED"/>
    <property type="match status" value="1"/>
</dbReference>
<evidence type="ECO:0000256" key="4">
    <source>
        <dbReference type="ARBA" id="ARBA00022917"/>
    </source>
</evidence>
<accession>A0A9P0KU94</accession>
<keyword evidence="5" id="KW-0342">GTP-binding</keyword>
<reference evidence="10" key="1">
    <citation type="submission" date="2022-03" db="EMBL/GenBank/DDBJ databases">
        <authorList>
            <person name="Sayadi A."/>
        </authorList>
    </citation>
    <scope>NUCLEOTIDE SEQUENCE</scope>
</reference>
<dbReference type="CDD" id="cd01887">
    <property type="entry name" value="IF2_eIF5B"/>
    <property type="match status" value="1"/>
</dbReference>
<dbReference type="InterPro" id="IPR000795">
    <property type="entry name" value="T_Tr_GTP-bd_dom"/>
</dbReference>
<dbReference type="OrthoDB" id="361630at2759"/>
<sequence length="714" mass="80059">MALYARCLKLQSTLGMNISVRYFFGETAVKRLSYTCRKYKLYNKGLQTFNHSNMLYTSAVVYKRRKTQEERKSNRIIEYSPKAKGEVVDVWRDITLGELAKVLNKDINYVYELFLNVFSNPNTQITDIKVLQQAIKRSGRRMRIIGKPSDEVEKTVIKDAFPRPPPSKSELKPRPPVVTVMGHVDHGKTTLLDALRNSRVVDQEFGGITQHIGAFLVTLPSGACVTFLDTPGHAAFSAMRARGANITDIVVLVVAADDGVMEQTIESIRMARQSKVPILVAINKIDSPKADIARTEKMLVEVGIQVENLGGDVQAIPISALKRQNLDQLTEALILQAELLELGGDPTGPVEAAVVESKVHPLRGKVCTVVVQRGTLKKGNILVAGTAMAKVRALKDAVSNPLSEVPPGYPAEIEGWRELPQAGDQVLQVESEKLAREIIKFREDQKQKEKSEIELKAIEEKIQQHERQYKEKLQLKRRLGRFRMKPEGPRKPEIQTDTDGPPSLPVIVKADVDGSLEAILDVLDTYDSSICKLDLVHYGVGPVTENDLEMAEMFQGVIYAFNVDVLTQIKQDAEQMEVPIKQHNVIYKLIDDVKEEINARLPPKEVEEELGEATVLQQFEITQGKKKIPIAGCKCERGFLKRTALFRVIRKGEVIYEGHLTSMRHLKSEVDVIKADTECGLQIEDKNLSFEKGDRIICIEKKVVPQKTDWDPGF</sequence>
<keyword evidence="3" id="KW-0547">Nucleotide-binding</keyword>
<dbReference type="Pfam" id="PF22042">
    <property type="entry name" value="EF-G_D2"/>
    <property type="match status" value="1"/>
</dbReference>
<name>A0A9P0KU94_ACAOB</name>
<evidence type="ECO:0000256" key="5">
    <source>
        <dbReference type="ARBA" id="ARBA00023134"/>
    </source>
</evidence>
<dbReference type="SUPFAM" id="SSF52156">
    <property type="entry name" value="Initiation factor IF2/eIF5b, domain 3"/>
    <property type="match status" value="1"/>
</dbReference>
<dbReference type="InterPro" id="IPR023115">
    <property type="entry name" value="TIF_IF2_dom3"/>
</dbReference>
<dbReference type="Gene3D" id="3.40.50.10050">
    <property type="entry name" value="Translation initiation factor IF- 2, domain 3"/>
    <property type="match status" value="1"/>
</dbReference>
<dbReference type="InterPro" id="IPR036925">
    <property type="entry name" value="TIF_IF2_dom3_sf"/>
</dbReference>
<keyword evidence="4" id="KW-0648">Protein biosynthesis</keyword>
<evidence type="ECO:0000313" key="10">
    <source>
        <dbReference type="EMBL" id="CAH1983016.1"/>
    </source>
</evidence>
<feature type="region of interest" description="Disordered" evidence="8">
    <location>
        <begin position="484"/>
        <end position="504"/>
    </location>
</feature>
<protein>
    <recommendedName>
        <fullName evidence="9">Tr-type G domain-containing protein</fullName>
    </recommendedName>
</protein>
<evidence type="ECO:0000256" key="7">
    <source>
        <dbReference type="SAM" id="Coils"/>
    </source>
</evidence>
<gene>
    <name evidence="10" type="ORF">ACAOBT_LOCUS15328</name>
</gene>